<organism evidence="2 3">
    <name type="scientific">Thauera phenylacetica B4P</name>
    <dbReference type="NCBI Taxonomy" id="1234382"/>
    <lineage>
        <taxon>Bacteria</taxon>
        <taxon>Pseudomonadati</taxon>
        <taxon>Pseudomonadota</taxon>
        <taxon>Betaproteobacteria</taxon>
        <taxon>Rhodocyclales</taxon>
        <taxon>Zoogloeaceae</taxon>
        <taxon>Thauera</taxon>
    </lineage>
</organism>
<evidence type="ECO:0000313" key="3">
    <source>
        <dbReference type="Proteomes" id="UP000013047"/>
    </source>
</evidence>
<dbReference type="Proteomes" id="UP000013047">
    <property type="component" value="Unassembled WGS sequence"/>
</dbReference>
<dbReference type="EMBL" id="AMXF01000045">
    <property type="protein sequence ID" value="ENO97472.1"/>
    <property type="molecule type" value="Genomic_DNA"/>
</dbReference>
<feature type="region of interest" description="Disordered" evidence="1">
    <location>
        <begin position="1"/>
        <end position="52"/>
    </location>
</feature>
<gene>
    <name evidence="2" type="ORF">C667_08590</name>
</gene>
<protein>
    <submittedName>
        <fullName evidence="2">Uncharacterized protein</fullName>
    </submittedName>
</protein>
<proteinExistence type="predicted"/>
<accession>N6ZSL6</accession>
<sequence length="109" mass="11802">MSPRTHGSPGPLAAPEPIELGEDSVPAGTASPAAPATGCDDSTRARRSGDPYRQMYRVMRDLRTVVTERNRGREAMRRLQRESIARLALAAARGRREALEHGLRVGAIA</sequence>
<evidence type="ECO:0000256" key="1">
    <source>
        <dbReference type="SAM" id="MobiDB-lite"/>
    </source>
</evidence>
<comment type="caution">
    <text evidence="2">The sequence shown here is derived from an EMBL/GenBank/DDBJ whole genome shotgun (WGS) entry which is preliminary data.</text>
</comment>
<evidence type="ECO:0000313" key="2">
    <source>
        <dbReference type="EMBL" id="ENO97472.1"/>
    </source>
</evidence>
<keyword evidence="3" id="KW-1185">Reference proteome</keyword>
<name>N6ZSL6_9RHOO</name>
<dbReference type="RefSeq" id="WP_004360752.1">
    <property type="nucleotide sequence ID" value="NZ_AMXF01000045.1"/>
</dbReference>
<dbReference type="AlphaFoldDB" id="N6ZSL6"/>
<feature type="compositionally biased region" description="Basic and acidic residues" evidence="1">
    <location>
        <begin position="41"/>
        <end position="50"/>
    </location>
</feature>
<reference evidence="2 3" key="1">
    <citation type="submission" date="2012-09" db="EMBL/GenBank/DDBJ databases">
        <title>Draft Genome Sequences of 6 Strains from Genus Thauera.</title>
        <authorList>
            <person name="Liu B."/>
            <person name="Shapleigh J.P."/>
            <person name="Frostegard A.H."/>
        </authorList>
    </citation>
    <scope>NUCLEOTIDE SEQUENCE [LARGE SCALE GENOMIC DNA]</scope>
    <source>
        <strain evidence="2 3">B4P</strain>
    </source>
</reference>
<feature type="compositionally biased region" description="Low complexity" evidence="1">
    <location>
        <begin position="26"/>
        <end position="38"/>
    </location>
</feature>
<feature type="non-terminal residue" evidence="2">
    <location>
        <position position="109"/>
    </location>
</feature>